<feature type="compositionally biased region" description="Low complexity" evidence="1">
    <location>
        <begin position="1"/>
        <end position="11"/>
    </location>
</feature>
<accession>A0ABV5NZI5</accession>
<keyword evidence="3" id="KW-1185">Reference proteome</keyword>
<proteinExistence type="predicted"/>
<dbReference type="InterPro" id="IPR012349">
    <property type="entry name" value="Split_barrel_FMN-bd"/>
</dbReference>
<evidence type="ECO:0000313" key="3">
    <source>
        <dbReference type="Proteomes" id="UP001589568"/>
    </source>
</evidence>
<evidence type="ECO:0000256" key="1">
    <source>
        <dbReference type="SAM" id="MobiDB-lite"/>
    </source>
</evidence>
<feature type="region of interest" description="Disordered" evidence="1">
    <location>
        <begin position="1"/>
        <end position="30"/>
    </location>
</feature>
<reference evidence="2 3" key="1">
    <citation type="submission" date="2024-09" db="EMBL/GenBank/DDBJ databases">
        <authorList>
            <person name="Sun Q."/>
            <person name="Mori K."/>
        </authorList>
    </citation>
    <scope>NUCLEOTIDE SEQUENCE [LARGE SCALE GENOMIC DNA]</scope>
    <source>
        <strain evidence="2 3">JCM 3324</strain>
    </source>
</reference>
<dbReference type="Gene3D" id="2.30.110.10">
    <property type="entry name" value="Electron Transport, Fmn-binding Protein, Chain A"/>
    <property type="match status" value="1"/>
</dbReference>
<dbReference type="RefSeq" id="WP_345399890.1">
    <property type="nucleotide sequence ID" value="NZ_BAAAXS010000001.1"/>
</dbReference>
<gene>
    <name evidence="2" type="ORF">ACFFR3_39860</name>
</gene>
<dbReference type="Proteomes" id="UP001589568">
    <property type="component" value="Unassembled WGS sequence"/>
</dbReference>
<protein>
    <submittedName>
        <fullName evidence="2">Uncharacterized protein</fullName>
    </submittedName>
</protein>
<name>A0ABV5NZI5_9ACTN</name>
<organism evidence="2 3">
    <name type="scientific">Nonomuraea salmonea</name>
    <dbReference type="NCBI Taxonomy" id="46181"/>
    <lineage>
        <taxon>Bacteria</taxon>
        <taxon>Bacillati</taxon>
        <taxon>Actinomycetota</taxon>
        <taxon>Actinomycetes</taxon>
        <taxon>Streptosporangiales</taxon>
        <taxon>Streptosporangiaceae</taxon>
        <taxon>Nonomuraea</taxon>
    </lineage>
</organism>
<dbReference type="EMBL" id="JBHMCF010000042">
    <property type="protein sequence ID" value="MFB9475682.1"/>
    <property type="molecule type" value="Genomic_DNA"/>
</dbReference>
<comment type="caution">
    <text evidence="2">The sequence shown here is derived from an EMBL/GenBank/DDBJ whole genome shotgun (WGS) entry which is preliminary data.</text>
</comment>
<sequence length="90" mass="9860">MSVAGEAEALRAGGGADVSPTVYGEPSWEPAPASRERFRALLPGVVAFRVHVRSVLAMFKLSRDIDAERYERVRADFAADNPRLADLMDK</sequence>
<evidence type="ECO:0000313" key="2">
    <source>
        <dbReference type="EMBL" id="MFB9475682.1"/>
    </source>
</evidence>